<dbReference type="EC" id="2.3.2.3" evidence="3 14"/>
<evidence type="ECO:0000256" key="2">
    <source>
        <dbReference type="ARBA" id="ARBA00008627"/>
    </source>
</evidence>
<keyword evidence="10 14" id="KW-0472">Membrane</keyword>
<comment type="similarity">
    <text evidence="2 14">Belongs to the LPG synthase family.</text>
</comment>
<dbReference type="PANTHER" id="PTHR34697:SF2">
    <property type="entry name" value="PHOSPHATIDYLGLYCEROL LYSYLTRANSFERASE"/>
    <property type="match status" value="1"/>
</dbReference>
<keyword evidence="7 14" id="KW-0812">Transmembrane</keyword>
<dbReference type="PATRIC" id="fig|665952.3.peg.3320"/>
<feature type="transmembrane region" description="Helical" evidence="14">
    <location>
        <begin position="457"/>
        <end position="477"/>
    </location>
</feature>
<evidence type="ECO:0000256" key="10">
    <source>
        <dbReference type="ARBA" id="ARBA00023136"/>
    </source>
</evidence>
<keyword evidence="9 14" id="KW-0443">Lipid metabolism</keyword>
<proteinExistence type="inferred from homology"/>
<dbReference type="Proteomes" id="UP000011747">
    <property type="component" value="Unassembled WGS sequence"/>
</dbReference>
<keyword evidence="11 14" id="KW-0046">Antibiotic resistance</keyword>
<feature type="transmembrane region" description="Helical" evidence="14">
    <location>
        <begin position="131"/>
        <end position="153"/>
    </location>
</feature>
<dbReference type="SUPFAM" id="SSF55729">
    <property type="entry name" value="Acyl-CoA N-acyltransferases (Nat)"/>
    <property type="match status" value="1"/>
</dbReference>
<evidence type="ECO:0000313" key="16">
    <source>
        <dbReference type="EMBL" id="EHL73353.1"/>
    </source>
</evidence>
<evidence type="ECO:0000256" key="6">
    <source>
        <dbReference type="ARBA" id="ARBA00022679"/>
    </source>
</evidence>
<feature type="domain" description="Phosphatidylglycerol lysyltransferase C-terminal" evidence="15">
    <location>
        <begin position="534"/>
        <end position="826"/>
    </location>
</feature>
<evidence type="ECO:0000256" key="7">
    <source>
        <dbReference type="ARBA" id="ARBA00022692"/>
    </source>
</evidence>
<comment type="caution">
    <text evidence="16">The sequence shown here is derived from an EMBL/GenBank/DDBJ whole genome shotgun (WGS) entry which is preliminary data.</text>
</comment>
<keyword evidence="5" id="KW-1003">Cell membrane</keyword>
<dbReference type="Pfam" id="PF09924">
    <property type="entry name" value="LPG_synthase_C"/>
    <property type="match status" value="1"/>
</dbReference>
<protein>
    <recommendedName>
        <fullName evidence="4 14">Phosphatidylglycerol lysyltransferase</fullName>
        <ecNumber evidence="3 14">2.3.2.3</ecNumber>
    </recommendedName>
    <alternativeName>
        <fullName evidence="12 14">Lysylphosphatidylglycerol synthase</fullName>
    </alternativeName>
</protein>
<feature type="transmembrane region" description="Helical" evidence="14">
    <location>
        <begin position="88"/>
        <end position="111"/>
    </location>
</feature>
<evidence type="ECO:0000313" key="17">
    <source>
        <dbReference type="Proteomes" id="UP000011747"/>
    </source>
</evidence>
<comment type="catalytic activity">
    <reaction evidence="13 14">
        <text>L-lysyl-tRNA(Lys) + a 1,2-diacyl-sn-glycero-3-phospho-(1'-sn-glycerol) = a 1,2-diacyl-sn-glycero-3-phospho-1'-(3'-O-L-lysyl)-sn-glycerol + tRNA(Lys)</text>
        <dbReference type="Rhea" id="RHEA:10668"/>
        <dbReference type="Rhea" id="RHEA-COMP:9696"/>
        <dbReference type="Rhea" id="RHEA-COMP:9697"/>
        <dbReference type="ChEBI" id="CHEBI:64716"/>
        <dbReference type="ChEBI" id="CHEBI:75792"/>
        <dbReference type="ChEBI" id="CHEBI:78442"/>
        <dbReference type="ChEBI" id="CHEBI:78529"/>
        <dbReference type="EC" id="2.3.2.3"/>
    </reaction>
</comment>
<feature type="transmembrane region" description="Helical" evidence="14">
    <location>
        <begin position="281"/>
        <end position="300"/>
    </location>
</feature>
<keyword evidence="6 14" id="KW-0808">Transferase</keyword>
<dbReference type="PANTHER" id="PTHR34697">
    <property type="entry name" value="PHOSPHATIDYLGLYCEROL LYSYLTRANSFERASE"/>
    <property type="match status" value="1"/>
</dbReference>
<feature type="transmembrane region" description="Helical" evidence="14">
    <location>
        <begin position="336"/>
        <end position="355"/>
    </location>
</feature>
<keyword evidence="17" id="KW-1185">Reference proteome</keyword>
<evidence type="ECO:0000256" key="5">
    <source>
        <dbReference type="ARBA" id="ARBA00022475"/>
    </source>
</evidence>
<feature type="transmembrane region" description="Helical" evidence="14">
    <location>
        <begin position="198"/>
        <end position="222"/>
    </location>
</feature>
<evidence type="ECO:0000256" key="3">
    <source>
        <dbReference type="ARBA" id="ARBA00012014"/>
    </source>
</evidence>
<evidence type="ECO:0000256" key="14">
    <source>
        <dbReference type="RuleBase" id="RU363042"/>
    </source>
</evidence>
<evidence type="ECO:0000256" key="9">
    <source>
        <dbReference type="ARBA" id="ARBA00023098"/>
    </source>
</evidence>
<sequence>MQQFLTFKRLRSSAKFFFSLAIIVFVFFQGKRELSNISISDSIRILKSLSSYQVTVVVLLGLLAVSTMFLYDFFLLRFLNLNIRTGKIFRISWISNTLNGILGFGGIIGAGLRMMLYKQHTKEESKLLRGIAWMATGTLAGLSFYCLFVLLNFFHAKPLLASKKWLDIVLAVIALYLPAFFLLSRIKGKDATSFTLSVQYMVASIIEWLSAAIVAFFSLRVLGIHVPFGTACGIFFTSAAAGLISMIPGGLGAFDVIYLIGFQELGYQEETIVSALLLYRTVYYFLPFLLGLIFTIYEFSGNVLKKPEMKPILGPAIDTSSVVLSLQKSWVQKIPYLSFSILVFLSGVYLFLYGIEPYHFDHSIAGKDYTRYIKLLFDAFLVALSITLILSVKGVYLGTKRARHFVFNSFVLALLFVLLTAGTVLEVIWLIGMILLFGYSKKKFDRIRRPVTGVRKLVLVGLFMLFYWIYFITLNSLPDYAYELGMTIQKNDVELTFGMSTAIFLILNIIFYYTFESKHNEKFEMEVSDEKLLELLHHYGGNYLSHLAFLGDKSFFLSKDGNAFIQFSIIRDKVVVLGDPVGNEDSFYSLLNDLYKKADRFGYHIIFYQVQSKYMPMYHDFGNSFFKLGEEAIVDLTSFSLRGKRKAGLRSTKNRLKRENIRFRMVEPPFTDEFFHNLEEVSNQWLGKKKEKGFSLGYFDRDYLSLAPVAVLETEEGKIMAFASLMPTYQEGIISIDLMRYVPDAPPGIMDGLLIAMIEWAQEHDYTTFNLGMTPLSNVGQTETAFWPERIASHMFHHIQYIYHFAGLRKFKEKYDPNWEPRYMAYRKYRFLPFSMIDVARLINRGKPKPSSSK</sequence>
<dbReference type="AlphaFoldDB" id="G9QQ39"/>
<dbReference type="GO" id="GO:0050071">
    <property type="term" value="F:phosphatidylglycerol lysyltransferase activity"/>
    <property type="evidence" value="ECO:0007669"/>
    <property type="project" value="UniProtKB-EC"/>
</dbReference>
<dbReference type="Pfam" id="PF03706">
    <property type="entry name" value="LPG_synthase_TM"/>
    <property type="match status" value="1"/>
</dbReference>
<dbReference type="GO" id="GO:0046677">
    <property type="term" value="P:response to antibiotic"/>
    <property type="evidence" value="ECO:0007669"/>
    <property type="project" value="UniProtKB-KW"/>
</dbReference>
<comment type="function">
    <text evidence="14">Catalyzes the transfer of a lysyl group from L-lysyl-tRNA(Lys) to membrane-bound phosphatidylglycerol (PG), which produces lysylphosphatidylglycerol (LPG), a major component of the bacterial membrane with a positive net charge. LPG synthesis contributes to bacterial virulence as it is involved in the resistance mechanism against cationic antimicrobial peptides (CAMP) produces by the host's immune system (defensins, cathelicidins) and by the competing microorganisms.</text>
</comment>
<dbReference type="EMBL" id="ACWF01000158">
    <property type="protein sequence ID" value="EHL73353.1"/>
    <property type="molecule type" value="Genomic_DNA"/>
</dbReference>
<evidence type="ECO:0000256" key="8">
    <source>
        <dbReference type="ARBA" id="ARBA00022989"/>
    </source>
</evidence>
<gene>
    <name evidence="14" type="primary">mprF</name>
    <name evidence="16" type="ORF">HMPREF1015_00406</name>
</gene>
<name>G9QQ39_9BACI</name>
<accession>G9QQ39</accession>
<evidence type="ECO:0000256" key="13">
    <source>
        <dbReference type="ARBA" id="ARBA00047540"/>
    </source>
</evidence>
<dbReference type="RefSeq" id="WP_003355499.1">
    <property type="nucleotide sequence ID" value="NZ_JH414764.1"/>
</dbReference>
<dbReference type="InterPro" id="IPR024320">
    <property type="entry name" value="LPG_synthase_C"/>
</dbReference>
<organism evidence="16 17">
    <name type="scientific">Bacillus smithii 7_3_47FAA</name>
    <dbReference type="NCBI Taxonomy" id="665952"/>
    <lineage>
        <taxon>Bacteria</taxon>
        <taxon>Bacillati</taxon>
        <taxon>Bacillota</taxon>
        <taxon>Bacilli</taxon>
        <taxon>Bacillales</taxon>
        <taxon>Bacillaceae</taxon>
        <taxon>Bacillus</taxon>
    </lineage>
</organism>
<dbReference type="HOGENOM" id="CLU_008255_7_1_9"/>
<evidence type="ECO:0000256" key="1">
    <source>
        <dbReference type="ARBA" id="ARBA00004651"/>
    </source>
</evidence>
<evidence type="ECO:0000256" key="11">
    <source>
        <dbReference type="ARBA" id="ARBA00023251"/>
    </source>
</evidence>
<comment type="subcellular location">
    <subcellularLocation>
        <location evidence="1 14">Cell membrane</location>
        <topology evidence="1 14">Multi-pass membrane protein</topology>
    </subcellularLocation>
</comment>
<feature type="transmembrane region" description="Helical" evidence="14">
    <location>
        <begin position="50"/>
        <end position="76"/>
    </location>
</feature>
<reference evidence="16 17" key="1">
    <citation type="submission" date="2011-09" db="EMBL/GenBank/DDBJ databases">
        <title>The Genome Sequence of Bacillus smithii 7_3_47FAA.</title>
        <authorList>
            <consortium name="The Broad Institute Genome Sequencing Platform"/>
            <person name="Earl A."/>
            <person name="Ward D."/>
            <person name="Feldgarden M."/>
            <person name="Gevers D."/>
            <person name="Daigneault M."/>
            <person name="Strauss J."/>
            <person name="Allen-Vercoe E."/>
            <person name="Young S.K."/>
            <person name="Zeng Q."/>
            <person name="Gargeya S."/>
            <person name="Fitzgerald M."/>
            <person name="Haas B."/>
            <person name="Abouelleil A."/>
            <person name="Alvarado L."/>
            <person name="Arachchi H.M."/>
            <person name="Berlin A."/>
            <person name="Brown A."/>
            <person name="Chapman S.B."/>
            <person name="Chen Z."/>
            <person name="Dunbar C."/>
            <person name="Freedman E."/>
            <person name="Gearin G."/>
            <person name="Goldberg J."/>
            <person name="Griggs A."/>
            <person name="Gujja S."/>
            <person name="Heiman D."/>
            <person name="Howarth C."/>
            <person name="Larson L."/>
            <person name="Lui A."/>
            <person name="MacDonald P.J.P."/>
            <person name="Montmayeur A."/>
            <person name="Murphy C."/>
            <person name="Neiman D."/>
            <person name="Pearson M."/>
            <person name="Priest M."/>
            <person name="Roberts A."/>
            <person name="Saif S."/>
            <person name="Shea T."/>
            <person name="Shenoy N."/>
            <person name="Sisk P."/>
            <person name="Stolte C."/>
            <person name="Sykes S."/>
            <person name="Wortman J."/>
            <person name="Nusbaum C."/>
            <person name="Birren B."/>
        </authorList>
    </citation>
    <scope>NUCLEOTIDE SEQUENCE [LARGE SCALE GENOMIC DNA]</scope>
    <source>
        <strain evidence="16 17">7_3_47FAA</strain>
    </source>
</reference>
<dbReference type="InterPro" id="IPR016181">
    <property type="entry name" value="Acyl_CoA_acyltransferase"/>
</dbReference>
<feature type="transmembrane region" description="Helical" evidence="14">
    <location>
        <begin position="497"/>
        <end position="515"/>
    </location>
</feature>
<feature type="transmembrane region" description="Helical" evidence="14">
    <location>
        <begin position="234"/>
        <end position="261"/>
    </location>
</feature>
<feature type="transmembrane region" description="Helical" evidence="14">
    <location>
        <begin position="165"/>
        <end position="186"/>
    </location>
</feature>
<dbReference type="InterPro" id="IPR022791">
    <property type="entry name" value="L-PG_synthase/AglD"/>
</dbReference>
<dbReference type="GO" id="GO:0006629">
    <property type="term" value="P:lipid metabolic process"/>
    <property type="evidence" value="ECO:0007669"/>
    <property type="project" value="UniProtKB-KW"/>
</dbReference>
<feature type="transmembrane region" description="Helical" evidence="14">
    <location>
        <begin position="12"/>
        <end position="30"/>
    </location>
</feature>
<keyword evidence="8 14" id="KW-1133">Transmembrane helix</keyword>
<dbReference type="GO" id="GO:0055091">
    <property type="term" value="P:phospholipid homeostasis"/>
    <property type="evidence" value="ECO:0007669"/>
    <property type="project" value="TreeGrafter"/>
</dbReference>
<feature type="transmembrane region" description="Helical" evidence="14">
    <location>
        <begin position="410"/>
        <end position="437"/>
    </location>
</feature>
<dbReference type="GO" id="GO:0005886">
    <property type="term" value="C:plasma membrane"/>
    <property type="evidence" value="ECO:0007669"/>
    <property type="project" value="UniProtKB-SubCell"/>
</dbReference>
<dbReference type="InterPro" id="IPR051211">
    <property type="entry name" value="PG_lysyltransferase"/>
</dbReference>
<feature type="transmembrane region" description="Helical" evidence="14">
    <location>
        <begin position="375"/>
        <end position="398"/>
    </location>
</feature>
<dbReference type="NCBIfam" id="NF033480">
    <property type="entry name" value="bifunc_MprF"/>
    <property type="match status" value="1"/>
</dbReference>
<evidence type="ECO:0000256" key="4">
    <source>
        <dbReference type="ARBA" id="ARBA00021546"/>
    </source>
</evidence>
<evidence type="ECO:0000256" key="12">
    <source>
        <dbReference type="ARBA" id="ARBA00031899"/>
    </source>
</evidence>
<evidence type="ECO:0000259" key="15">
    <source>
        <dbReference type="Pfam" id="PF09924"/>
    </source>
</evidence>